<dbReference type="InterPro" id="IPR000731">
    <property type="entry name" value="SSD"/>
</dbReference>
<dbReference type="GO" id="GO:0022857">
    <property type="term" value="F:transmembrane transporter activity"/>
    <property type="evidence" value="ECO:0007669"/>
    <property type="project" value="InterPro"/>
</dbReference>
<feature type="region of interest" description="Disordered" evidence="2">
    <location>
        <begin position="473"/>
        <end position="521"/>
    </location>
</feature>
<proteinExistence type="inferred from homology"/>
<feature type="compositionally biased region" description="Pro residues" evidence="2">
    <location>
        <begin position="480"/>
        <end position="493"/>
    </location>
</feature>
<dbReference type="GO" id="GO:0016020">
    <property type="term" value="C:membrane"/>
    <property type="evidence" value="ECO:0007669"/>
    <property type="project" value="InterPro"/>
</dbReference>
<dbReference type="PANTHER" id="PTHR10796">
    <property type="entry name" value="PATCHED-RELATED"/>
    <property type="match status" value="1"/>
</dbReference>
<gene>
    <name evidence="5" type="ORF">GPECTOR_22g944</name>
</gene>
<comment type="similarity">
    <text evidence="1">Belongs to the patched family.</text>
</comment>
<evidence type="ECO:0000256" key="2">
    <source>
        <dbReference type="SAM" id="MobiDB-lite"/>
    </source>
</evidence>
<dbReference type="STRING" id="33097.A0A150GIW2"/>
<dbReference type="Pfam" id="PF00873">
    <property type="entry name" value="ACR_tran"/>
    <property type="match status" value="1"/>
</dbReference>
<dbReference type="SUPFAM" id="SSF82866">
    <property type="entry name" value="Multidrug efflux transporter AcrB transmembrane domain"/>
    <property type="match status" value="2"/>
</dbReference>
<name>A0A150GIW2_GONPE</name>
<feature type="transmembrane region" description="Helical" evidence="3">
    <location>
        <begin position="298"/>
        <end position="317"/>
    </location>
</feature>
<dbReference type="InterPro" id="IPR001036">
    <property type="entry name" value="Acrflvin-R"/>
</dbReference>
<feature type="transmembrane region" description="Helical" evidence="3">
    <location>
        <begin position="30"/>
        <end position="49"/>
    </location>
</feature>
<evidence type="ECO:0000313" key="5">
    <source>
        <dbReference type="EMBL" id="KXZ49350.1"/>
    </source>
</evidence>
<dbReference type="OrthoDB" id="6510177at2759"/>
<keyword evidence="3" id="KW-0812">Transmembrane</keyword>
<feature type="transmembrane region" description="Helical" evidence="3">
    <location>
        <begin position="362"/>
        <end position="386"/>
    </location>
</feature>
<evidence type="ECO:0000256" key="1">
    <source>
        <dbReference type="ARBA" id="ARBA00005585"/>
    </source>
</evidence>
<dbReference type="PANTHER" id="PTHR10796:SF92">
    <property type="entry name" value="PATCHED-RELATED, ISOFORM A"/>
    <property type="match status" value="1"/>
</dbReference>
<feature type="transmembrane region" description="Helical" evidence="3">
    <location>
        <begin position="596"/>
        <end position="615"/>
    </location>
</feature>
<keyword evidence="3" id="KW-1133">Transmembrane helix</keyword>
<dbReference type="PROSITE" id="PS50156">
    <property type="entry name" value="SSD"/>
    <property type="match status" value="1"/>
</dbReference>
<feature type="domain" description="SSD" evidence="4">
    <location>
        <begin position="266"/>
        <end position="423"/>
    </location>
</feature>
<feature type="transmembrane region" description="Helical" evidence="3">
    <location>
        <begin position="838"/>
        <end position="856"/>
    </location>
</feature>
<protein>
    <recommendedName>
        <fullName evidence="4">SSD domain-containing protein</fullName>
    </recommendedName>
</protein>
<dbReference type="EMBL" id="LSYV01000023">
    <property type="protein sequence ID" value="KXZ49350.1"/>
    <property type="molecule type" value="Genomic_DNA"/>
</dbReference>
<feature type="transmembrane region" description="Helical" evidence="3">
    <location>
        <begin position="329"/>
        <end position="350"/>
    </location>
</feature>
<feature type="transmembrane region" description="Helical" evidence="3">
    <location>
        <begin position="903"/>
        <end position="926"/>
    </location>
</feature>
<evidence type="ECO:0000259" key="4">
    <source>
        <dbReference type="PROSITE" id="PS50156"/>
    </source>
</evidence>
<feature type="transmembrane region" description="Helical" evidence="3">
    <location>
        <begin position="808"/>
        <end position="831"/>
    </location>
</feature>
<dbReference type="InterPro" id="IPR051697">
    <property type="entry name" value="Patched_domain-protein"/>
</dbReference>
<reference evidence="6" key="1">
    <citation type="journal article" date="2016" name="Nat. Commun.">
        <title>The Gonium pectorale genome demonstrates co-option of cell cycle regulation during the evolution of multicellularity.</title>
        <authorList>
            <person name="Hanschen E.R."/>
            <person name="Marriage T.N."/>
            <person name="Ferris P.J."/>
            <person name="Hamaji T."/>
            <person name="Toyoda A."/>
            <person name="Fujiyama A."/>
            <person name="Neme R."/>
            <person name="Noguchi H."/>
            <person name="Minakuchi Y."/>
            <person name="Suzuki M."/>
            <person name="Kawai-Toyooka H."/>
            <person name="Smith D.R."/>
            <person name="Sparks H."/>
            <person name="Anderson J."/>
            <person name="Bakaric R."/>
            <person name="Luria V."/>
            <person name="Karger A."/>
            <person name="Kirschner M.W."/>
            <person name="Durand P.M."/>
            <person name="Michod R.E."/>
            <person name="Nozaki H."/>
            <person name="Olson B.J."/>
        </authorList>
    </citation>
    <scope>NUCLEOTIDE SEQUENCE [LARGE SCALE GENOMIC DNA]</scope>
    <source>
        <strain evidence="6">NIES-2863</strain>
    </source>
</reference>
<accession>A0A150GIW2</accession>
<feature type="transmembrane region" description="Helical" evidence="3">
    <location>
        <begin position="267"/>
        <end position="286"/>
    </location>
</feature>
<dbReference type="Proteomes" id="UP000075714">
    <property type="component" value="Unassembled WGS sequence"/>
</dbReference>
<feature type="compositionally biased region" description="Low complexity" evidence="2">
    <location>
        <begin position="494"/>
        <end position="504"/>
    </location>
</feature>
<feature type="transmembrane region" description="Helical" evidence="3">
    <location>
        <begin position="938"/>
        <end position="957"/>
    </location>
</feature>
<evidence type="ECO:0000313" key="6">
    <source>
        <dbReference type="Proteomes" id="UP000075714"/>
    </source>
</evidence>
<dbReference type="InterPro" id="IPR053958">
    <property type="entry name" value="HMGCR/SNAP/NPC1-like_SSD"/>
</dbReference>
<comment type="caution">
    <text evidence="5">The sequence shown here is derived from an EMBL/GenBank/DDBJ whole genome shotgun (WGS) entry which is preliminary data.</text>
</comment>
<feature type="transmembrane region" description="Helical" evidence="3">
    <location>
        <begin position="862"/>
        <end position="882"/>
    </location>
</feature>
<dbReference type="AlphaFoldDB" id="A0A150GIW2"/>
<organism evidence="5 6">
    <name type="scientific">Gonium pectorale</name>
    <name type="common">Green alga</name>
    <dbReference type="NCBI Taxonomy" id="33097"/>
    <lineage>
        <taxon>Eukaryota</taxon>
        <taxon>Viridiplantae</taxon>
        <taxon>Chlorophyta</taxon>
        <taxon>core chlorophytes</taxon>
        <taxon>Chlorophyceae</taxon>
        <taxon>CS clade</taxon>
        <taxon>Chlamydomonadales</taxon>
        <taxon>Volvocaceae</taxon>
        <taxon>Gonium</taxon>
    </lineage>
</organism>
<dbReference type="Gene3D" id="1.20.1640.10">
    <property type="entry name" value="Multidrug efflux transporter AcrB transmembrane domain"/>
    <property type="match status" value="2"/>
</dbReference>
<evidence type="ECO:0000256" key="3">
    <source>
        <dbReference type="SAM" id="Phobius"/>
    </source>
</evidence>
<keyword evidence="6" id="KW-1185">Reference proteome</keyword>
<sequence length="983" mass="106704">MKVLRKISSAVDHGLTNFYRRLGRLIARRPWVVLFICAAITLACCAGFMKFEVDEDAEKLYTPQDAPSFTDKAYVDKYYPSDSLSVKVLSLDKAQDGADVLNKDRLLEHLRAYTLITTQVVTVDGKDYKWAQVCDPVSATSSTCQVDSILQLWGFNETALRADPNVLSTVNSGSVDADGRPVRLNWVLGGITRGPGGIVVKAEVLQTVLYLKYNPATDDDQDSVPVKWQERITEVAYDNWESAVLAQYVSCDGAVGRESSKAINRDVSRLTVGYILLIIYTIVVLYRNSWAYQKAHVALGSFLAIGMGIATDFGLLSGLGVKFNFVCQVLPFLLVGVGVDNTFVIVSNYFDQDPDAPIEHRMGEALGLAGSSITVSCMTNIIAFAVGTYTSLQALLSFSIYASIGTLFVFIYQVTVFPAILTLDARRELRSRLGVGCPCFGCALPCCCSADPVAEQLEVGNAGWSLDNNVNKHAAYGPSQAPPPARPVTPPSPSSSASAGLEAPQAQSLPKRGGAAAGSTTSAVGELGVKVTVRPASPGEGEGKGAVYASQPSAPVRDFTTRTITCCGRREFNPHDDQLSTKLIARWLPAASLHKYGKIVVVLLECVMLGFAIYGCTKVYMDFNFRELFVPEGNWLHEAFQVEDRYFGGEKVPVSAFTREPRDGRDYFYHQDQLQALSTQFAANPYITDVPAVTSWYVEFQAWLNGPVSPYKAQLVGNRAPNETAFNAWLKEWLGGDGRPYAGDLLINATTGRIFGSRIDGFTRDVQDGSWAVRVVDSTRDTVAAAAPDLDPMAFGFSYTFWDGFRTIAFSTVTNVIIAGAAVFLITLLLLADVVASLLVGTMVVLCDVGVFGFMHYAGLTFNSVTCIVLVLAVGIAVDYSAHVMRAFLVSTGTRHERAQKALVDIGGAVWNGAVTTFLAVLPMAAAEHYIFTTIFKMFAVLILLSIWHGVVLLPVLMSWIGPRSYRDYEDAPAAPATPVIAM</sequence>
<keyword evidence="3" id="KW-0472">Membrane</keyword>
<feature type="transmembrane region" description="Helical" evidence="3">
    <location>
        <begin position="398"/>
        <end position="423"/>
    </location>
</feature>
<dbReference type="Pfam" id="PF12349">
    <property type="entry name" value="Sterol-sensing"/>
    <property type="match status" value="1"/>
</dbReference>